<evidence type="ECO:0000313" key="14">
    <source>
        <dbReference type="Proteomes" id="UP001620645"/>
    </source>
</evidence>
<evidence type="ECO:0000256" key="5">
    <source>
        <dbReference type="ARBA" id="ARBA00022840"/>
    </source>
</evidence>
<dbReference type="Pfam" id="PF24810">
    <property type="entry name" value="RBD_LARS1"/>
    <property type="match status" value="1"/>
</dbReference>
<dbReference type="InterPro" id="IPR014729">
    <property type="entry name" value="Rossmann-like_a/b/a_fold"/>
</dbReference>
<dbReference type="PROSITE" id="PS00178">
    <property type="entry name" value="AA_TRNA_LIGASE_I"/>
    <property type="match status" value="1"/>
</dbReference>
<dbReference type="FunFam" id="3.90.740.10:FF:000001">
    <property type="entry name" value="Leucine--tRNA ligase, cytoplasmic"/>
    <property type="match status" value="1"/>
</dbReference>
<sequence>MAAKERKKVAELLKLEETIQKKWEEAKVFEKEAPEEDKSSTPKYVVTFPFPYMNGRLHLGHTFSLTKCEFSIGYHRLRGRRCLFPFAFHCTGMPIKACADKLLREIEQFGNPPVFGDQNNEEMSKNGTELAKQEEEVDQIIKDKSKGKKSKALAKTVAAKFQWQIMQSLGLNDAEIAEFSKSEHWLTYFPPKCMADLRKMGLAVDWRRAFITTEANAYFDSFVQWQFRKLRSENLIQFGKRYTIYSPKDGQPCMDHDRSTGEGVGPQEYTLIKMQILEPKPKVLSNVSASNGKPMFLVAATLRPETMYGQTNCFIHPDITYSVFFVGTNDEEIFIATERAARNMAYQGMTAENGKIRFVPGVERVKGTELLGCALKTPLTSFERIYALPMLTIKDDKGTGIVTSVPSDAPDDFAALMDLKKKKLLREKYGILDKMVMPFEPIPILEIPEYGRLAAVHMCEKLGINSQNDRLKLEEAKKELYLKGFYQGVMLVGNYRDQKTEVVKKLIQADMIRDGQACKYVEPEKKVISRSGDECVVALCDQWYLNYGDPAWKEATRKCLASLNTFSDEVRRNFEHTIEWLHEYACSRTYGLGTKLPWDPQYLIESLSDSTIYNAYYTVSHLLQNDIYGAETGELGILPPQLTDAVWDYIFLGIPYDSTKMPIEEAKLKRMRHEFEYWYPVDMRVSGKDLIQNHLTYYIFNHVAIWRKQPQFWPQGIRANGHLLLNNEKMSKNTGNFLTLSDAIELFSADGMRFTLADAGDGIEDANFMYEMADAGILRLYAFLSWASEMVEACAKGELRKDGTETFADKIFNNEMNRLILITGDHFERTLFKEALKTGFFEYQLARDNYRQLCGSDQAMSAALVLRFIETQATILSPICPHVSERAWELLGKPGLLVTDARWPVTAPAIPLLVDQSNFIHNTVHEFRLRRDAKLCPKKKDPKKQLQPPKSATIYIAKSYPSWRGKLILELGQIYTDNGALPDNRTLLEKLSKPESAEEKKERMSFVQMFRDRIAQRGIFAVTSEEEFDQKAALSQISDFLLSTLQLEEVKFADSANAPSDVIRNSCCPGAPLIMYDFVETTNN</sequence>
<evidence type="ECO:0000256" key="3">
    <source>
        <dbReference type="ARBA" id="ARBA00022598"/>
    </source>
</evidence>
<feature type="domain" description="Aminoacyl-tRNA synthetase class Ia" evidence="10">
    <location>
        <begin position="183"/>
        <end position="767"/>
    </location>
</feature>
<organism evidence="13 14">
    <name type="scientific">Heterodera schachtii</name>
    <name type="common">Sugarbeet cyst nematode worm</name>
    <name type="synonym">Tylenchus schachtii</name>
    <dbReference type="NCBI Taxonomy" id="97005"/>
    <lineage>
        <taxon>Eukaryota</taxon>
        <taxon>Metazoa</taxon>
        <taxon>Ecdysozoa</taxon>
        <taxon>Nematoda</taxon>
        <taxon>Chromadorea</taxon>
        <taxon>Rhabditida</taxon>
        <taxon>Tylenchina</taxon>
        <taxon>Tylenchomorpha</taxon>
        <taxon>Tylenchoidea</taxon>
        <taxon>Heteroderidae</taxon>
        <taxon>Heteroderinae</taxon>
        <taxon>Heterodera</taxon>
    </lineage>
</organism>
<evidence type="ECO:0000256" key="1">
    <source>
        <dbReference type="ARBA" id="ARBA00005594"/>
    </source>
</evidence>
<keyword evidence="4 9" id="KW-0547">Nucleotide-binding</keyword>
<reference evidence="13 14" key="1">
    <citation type="submission" date="2024-10" db="EMBL/GenBank/DDBJ databases">
        <authorList>
            <person name="Kim D."/>
        </authorList>
    </citation>
    <scope>NUCLEOTIDE SEQUENCE [LARGE SCALE GENOMIC DNA]</scope>
    <source>
        <strain evidence="13">Taebaek</strain>
    </source>
</reference>
<keyword evidence="14" id="KW-1185">Reference proteome</keyword>
<dbReference type="InterPro" id="IPR004493">
    <property type="entry name" value="Leu-tRNA-synth_Ia_arc/euk"/>
</dbReference>
<dbReference type="InterPro" id="IPR009008">
    <property type="entry name" value="Val/Leu/Ile-tRNA-synth_edit"/>
</dbReference>
<dbReference type="GO" id="GO:0006412">
    <property type="term" value="P:translation"/>
    <property type="evidence" value="ECO:0007669"/>
    <property type="project" value="UniProtKB-KW"/>
</dbReference>
<keyword evidence="7 9" id="KW-0030">Aminoacyl-tRNA synthetase</keyword>
<dbReference type="SUPFAM" id="SSF50677">
    <property type="entry name" value="ValRS/IleRS/LeuRS editing domain"/>
    <property type="match status" value="1"/>
</dbReference>
<keyword evidence="3 9" id="KW-0436">Ligase</keyword>
<dbReference type="InterPro" id="IPR013155">
    <property type="entry name" value="M/V/L/I-tRNA-synth_anticd-bd"/>
</dbReference>
<dbReference type="InterPro" id="IPR009080">
    <property type="entry name" value="tRNAsynth_Ia_anticodon-bd"/>
</dbReference>
<dbReference type="SUPFAM" id="SSF52374">
    <property type="entry name" value="Nucleotidylyl transferase"/>
    <property type="match status" value="1"/>
</dbReference>
<gene>
    <name evidence="13" type="ORF">niasHS_011152</name>
</gene>
<dbReference type="AlphaFoldDB" id="A0ABD2J0A6"/>
<keyword evidence="6 9" id="KW-0648">Protein biosynthesis</keyword>
<dbReference type="InterPro" id="IPR001412">
    <property type="entry name" value="aa-tRNA-synth_I_CS"/>
</dbReference>
<feature type="domain" description="Methionyl/Valyl/Leucyl/Isoleucyl-tRNA synthetase anticodon-binding" evidence="11">
    <location>
        <begin position="809"/>
        <end position="941"/>
    </location>
</feature>
<evidence type="ECO:0000256" key="2">
    <source>
        <dbReference type="ARBA" id="ARBA00013164"/>
    </source>
</evidence>
<evidence type="ECO:0000256" key="9">
    <source>
        <dbReference type="RuleBase" id="RU363035"/>
    </source>
</evidence>
<dbReference type="NCBIfam" id="TIGR00395">
    <property type="entry name" value="leuS_arch"/>
    <property type="match status" value="1"/>
</dbReference>
<dbReference type="PANTHER" id="PTHR45794:SF1">
    <property type="entry name" value="LEUCINE--TRNA LIGASE, CYTOPLASMIC"/>
    <property type="match status" value="1"/>
</dbReference>
<dbReference type="InterPro" id="IPR055416">
    <property type="entry name" value="RBD_LARS1"/>
</dbReference>
<feature type="domain" description="Aminoacyl-tRNA synthetase class Ia" evidence="10">
    <location>
        <begin position="19"/>
        <end position="104"/>
    </location>
</feature>
<name>A0ABD2J0A6_HETSC</name>
<dbReference type="Pfam" id="PF08264">
    <property type="entry name" value="Anticodon_1"/>
    <property type="match status" value="1"/>
</dbReference>
<dbReference type="Gene3D" id="1.10.730.10">
    <property type="entry name" value="Isoleucyl-tRNA Synthetase, Domain 1"/>
    <property type="match status" value="1"/>
</dbReference>
<dbReference type="Gene3D" id="3.40.50.620">
    <property type="entry name" value="HUPs"/>
    <property type="match status" value="1"/>
</dbReference>
<keyword evidence="5 9" id="KW-0067">ATP-binding</keyword>
<dbReference type="EMBL" id="JBICCN010000254">
    <property type="protein sequence ID" value="KAL3083350.1"/>
    <property type="molecule type" value="Genomic_DNA"/>
</dbReference>
<evidence type="ECO:0000256" key="4">
    <source>
        <dbReference type="ARBA" id="ARBA00022741"/>
    </source>
</evidence>
<dbReference type="GO" id="GO:0005524">
    <property type="term" value="F:ATP binding"/>
    <property type="evidence" value="ECO:0007669"/>
    <property type="project" value="UniProtKB-KW"/>
</dbReference>
<dbReference type="EC" id="6.1.1.4" evidence="2"/>
<evidence type="ECO:0000259" key="10">
    <source>
        <dbReference type="Pfam" id="PF00133"/>
    </source>
</evidence>
<feature type="domain" description="Leucine--tRNA ligase RagD-binding" evidence="12">
    <location>
        <begin position="956"/>
        <end position="1023"/>
    </location>
</feature>
<evidence type="ECO:0000256" key="6">
    <source>
        <dbReference type="ARBA" id="ARBA00022917"/>
    </source>
</evidence>
<dbReference type="Proteomes" id="UP001620645">
    <property type="component" value="Unassembled WGS sequence"/>
</dbReference>
<dbReference type="InterPro" id="IPR002300">
    <property type="entry name" value="aa-tRNA-synth_Ia"/>
</dbReference>
<dbReference type="Pfam" id="PF00133">
    <property type="entry name" value="tRNA-synt_1"/>
    <property type="match status" value="2"/>
</dbReference>
<protein>
    <recommendedName>
        <fullName evidence="2">leucine--tRNA ligase</fullName>
        <ecNumber evidence="2">6.1.1.4</ecNumber>
    </recommendedName>
    <alternativeName>
        <fullName evidence="8">Leucyl-tRNA synthetase</fullName>
    </alternativeName>
</protein>
<evidence type="ECO:0000256" key="7">
    <source>
        <dbReference type="ARBA" id="ARBA00023146"/>
    </source>
</evidence>
<evidence type="ECO:0000259" key="12">
    <source>
        <dbReference type="Pfam" id="PF24810"/>
    </source>
</evidence>
<evidence type="ECO:0000256" key="8">
    <source>
        <dbReference type="ARBA" id="ARBA00030520"/>
    </source>
</evidence>
<dbReference type="PANTHER" id="PTHR45794">
    <property type="entry name" value="LEUCYL-TRNA SYNTHETASE"/>
    <property type="match status" value="1"/>
</dbReference>
<accession>A0ABD2J0A6</accession>
<dbReference type="GO" id="GO:0004823">
    <property type="term" value="F:leucine-tRNA ligase activity"/>
    <property type="evidence" value="ECO:0007669"/>
    <property type="project" value="UniProtKB-EC"/>
</dbReference>
<evidence type="ECO:0000259" key="11">
    <source>
        <dbReference type="Pfam" id="PF08264"/>
    </source>
</evidence>
<comment type="caution">
    <text evidence="13">The sequence shown here is derived from an EMBL/GenBank/DDBJ whole genome shotgun (WGS) entry which is preliminary data.</text>
</comment>
<dbReference type="CDD" id="cd00812">
    <property type="entry name" value="LeuRS_core"/>
    <property type="match status" value="1"/>
</dbReference>
<dbReference type="Gene3D" id="3.90.740.10">
    <property type="entry name" value="Valyl/Leucyl/Isoleucyl-tRNA synthetase, editing domain"/>
    <property type="match status" value="1"/>
</dbReference>
<comment type="similarity">
    <text evidence="1 9">Belongs to the class-I aminoacyl-tRNA synthetase family.</text>
</comment>
<proteinExistence type="inferred from homology"/>
<evidence type="ECO:0000313" key="13">
    <source>
        <dbReference type="EMBL" id="KAL3083350.1"/>
    </source>
</evidence>
<dbReference type="SUPFAM" id="SSF47323">
    <property type="entry name" value="Anticodon-binding domain of a subclass of class I aminoacyl-tRNA synthetases"/>
    <property type="match status" value="1"/>
</dbReference>